<dbReference type="SMART" id="SM00563">
    <property type="entry name" value="PlsC"/>
    <property type="match status" value="1"/>
</dbReference>
<dbReference type="Pfam" id="PF01553">
    <property type="entry name" value="Acyltransferase"/>
    <property type="match status" value="1"/>
</dbReference>
<dbReference type="AlphaFoldDB" id="A0A9E7IVV0"/>
<dbReference type="CDD" id="cd07989">
    <property type="entry name" value="LPLAT_AGPAT-like"/>
    <property type="match status" value="1"/>
</dbReference>
<dbReference type="PANTHER" id="PTHR10434:SF40">
    <property type="entry name" value="1-ACYL-SN-GLYCEROL-3-PHOSPHATE ACYLTRANSFERASE"/>
    <property type="match status" value="1"/>
</dbReference>
<dbReference type="RefSeq" id="WP_249242090.1">
    <property type="nucleotide sequence ID" value="NZ_CP096649.1"/>
</dbReference>
<evidence type="ECO:0000313" key="4">
    <source>
        <dbReference type="EMBL" id="UQK58450.1"/>
    </source>
</evidence>
<dbReference type="GO" id="GO:0006654">
    <property type="term" value="P:phosphatidic acid biosynthetic process"/>
    <property type="evidence" value="ECO:0007669"/>
    <property type="project" value="TreeGrafter"/>
</dbReference>
<dbReference type="GO" id="GO:0003841">
    <property type="term" value="F:1-acylglycerol-3-phosphate O-acyltransferase activity"/>
    <property type="evidence" value="ECO:0007669"/>
    <property type="project" value="TreeGrafter"/>
</dbReference>
<name>A0A9E7IVV0_9FIRM</name>
<organism evidence="4 5">
    <name type="scientific">Fenollaria massiliensis</name>
    <dbReference type="NCBI Taxonomy" id="938288"/>
    <lineage>
        <taxon>Bacteria</taxon>
        <taxon>Bacillati</taxon>
        <taxon>Bacillota</taxon>
        <taxon>Clostridia</taxon>
        <taxon>Eubacteriales</taxon>
        <taxon>Fenollaria</taxon>
    </lineage>
</organism>
<dbReference type="Proteomes" id="UP000831151">
    <property type="component" value="Chromosome"/>
</dbReference>
<proteinExistence type="predicted"/>
<accession>A0A9E7IVV0</accession>
<keyword evidence="2 4" id="KW-0012">Acyltransferase</keyword>
<dbReference type="PANTHER" id="PTHR10434">
    <property type="entry name" value="1-ACYL-SN-GLYCEROL-3-PHOSPHATE ACYLTRANSFERASE"/>
    <property type="match status" value="1"/>
</dbReference>
<reference evidence="4" key="1">
    <citation type="submission" date="2022-04" db="EMBL/GenBank/DDBJ databases">
        <title>Complete genome sequences of Ezakiella coagulans and Fenollaria massiliensis.</title>
        <authorList>
            <person name="France M.T."/>
            <person name="Clifford J."/>
            <person name="Narina S."/>
            <person name="Rutt L."/>
            <person name="Ravel J."/>
        </authorList>
    </citation>
    <scope>NUCLEOTIDE SEQUENCE</scope>
    <source>
        <strain evidence="4">C0061C2</strain>
    </source>
</reference>
<dbReference type="InterPro" id="IPR002123">
    <property type="entry name" value="Plipid/glycerol_acylTrfase"/>
</dbReference>
<evidence type="ECO:0000259" key="3">
    <source>
        <dbReference type="SMART" id="SM00563"/>
    </source>
</evidence>
<keyword evidence="5" id="KW-1185">Reference proteome</keyword>
<dbReference type="KEGG" id="fms:M1R53_04225"/>
<evidence type="ECO:0000256" key="1">
    <source>
        <dbReference type="ARBA" id="ARBA00022679"/>
    </source>
</evidence>
<dbReference type="SUPFAM" id="SSF69593">
    <property type="entry name" value="Glycerol-3-phosphate (1)-acyltransferase"/>
    <property type="match status" value="1"/>
</dbReference>
<protein>
    <submittedName>
        <fullName evidence="4">1-acyl-sn-glycerol-3-phosphate acyltransferase</fullName>
    </submittedName>
</protein>
<evidence type="ECO:0000313" key="5">
    <source>
        <dbReference type="Proteomes" id="UP000831151"/>
    </source>
</evidence>
<sequence>MYKIIRFIGIIIGHLCFRFDIKGKENLNQENNFILAGNHRSNWDPIFLAMNLGTNVAFFAKKELYENPFMRFVLTKSNAIKVDREKADIKAIKDVMRTLKNGNNLIFFPEGTRNVDGTAKAKEGIHLIAKRTGTNIIPCHIETNYKLFSKVKITFGEIINVDEYEQLEGDFSENLMKRILSL</sequence>
<feature type="domain" description="Phospholipid/glycerol acyltransferase" evidence="3">
    <location>
        <begin position="33"/>
        <end position="144"/>
    </location>
</feature>
<dbReference type="EMBL" id="CP096649">
    <property type="protein sequence ID" value="UQK58450.1"/>
    <property type="molecule type" value="Genomic_DNA"/>
</dbReference>
<gene>
    <name evidence="4" type="ORF">M1R53_04225</name>
</gene>
<evidence type="ECO:0000256" key="2">
    <source>
        <dbReference type="ARBA" id="ARBA00023315"/>
    </source>
</evidence>
<keyword evidence="1" id="KW-0808">Transferase</keyword>